<feature type="transmembrane region" description="Helical" evidence="2">
    <location>
        <begin position="341"/>
        <end position="363"/>
    </location>
</feature>
<keyword evidence="2" id="KW-1133">Transmembrane helix</keyword>
<evidence type="ECO:0000256" key="1">
    <source>
        <dbReference type="SAM" id="MobiDB-lite"/>
    </source>
</evidence>
<feature type="chain" id="PRO_5004548181" description="Cyanovirin-N domain-containing protein" evidence="3">
    <location>
        <begin position="19"/>
        <end position="604"/>
    </location>
</feature>
<dbReference type="AlphaFoldDB" id="S7ZZ92"/>
<evidence type="ECO:0000313" key="4">
    <source>
        <dbReference type="EMBL" id="EPS35759.1"/>
    </source>
</evidence>
<feature type="region of interest" description="Disordered" evidence="1">
    <location>
        <begin position="504"/>
        <end position="604"/>
    </location>
</feature>
<keyword evidence="5" id="KW-1185">Reference proteome</keyword>
<reference evidence="5" key="2">
    <citation type="submission" date="2013-04" db="EMBL/GenBank/DDBJ databases">
        <title>Genomic mechanisms accounting for the adaptation to parasitism in nematode-trapping fungi.</title>
        <authorList>
            <person name="Ahren D.G."/>
        </authorList>
    </citation>
    <scope>NUCLEOTIDE SEQUENCE [LARGE SCALE GENOMIC DNA]</scope>
    <source>
        <strain evidence="5">CBS 200.50</strain>
    </source>
</reference>
<feature type="signal peptide" evidence="3">
    <location>
        <begin position="1"/>
        <end position="18"/>
    </location>
</feature>
<feature type="compositionally biased region" description="Basic and acidic residues" evidence="1">
    <location>
        <begin position="548"/>
        <end position="558"/>
    </location>
</feature>
<evidence type="ECO:0008006" key="6">
    <source>
        <dbReference type="Google" id="ProtNLM"/>
    </source>
</evidence>
<dbReference type="OrthoDB" id="4474847at2759"/>
<name>S7ZZ92_DACHA</name>
<feature type="compositionally biased region" description="Low complexity" evidence="1">
    <location>
        <begin position="564"/>
        <end position="578"/>
    </location>
</feature>
<evidence type="ECO:0000313" key="5">
    <source>
        <dbReference type="Proteomes" id="UP000015100"/>
    </source>
</evidence>
<accession>S7ZZ92</accession>
<feature type="transmembrane region" description="Helical" evidence="2">
    <location>
        <begin position="283"/>
        <end position="303"/>
    </location>
</feature>
<feature type="compositionally biased region" description="Basic residues" evidence="1">
    <location>
        <begin position="579"/>
        <end position="597"/>
    </location>
</feature>
<protein>
    <recommendedName>
        <fullName evidence="6">Cyanovirin-N domain-containing protein</fullName>
    </recommendedName>
</protein>
<organism evidence="4 5">
    <name type="scientific">Dactylellina haptotyla (strain CBS 200.50)</name>
    <name type="common">Nematode-trapping fungus</name>
    <name type="synonym">Monacrosporium haptotylum</name>
    <dbReference type="NCBI Taxonomy" id="1284197"/>
    <lineage>
        <taxon>Eukaryota</taxon>
        <taxon>Fungi</taxon>
        <taxon>Dikarya</taxon>
        <taxon>Ascomycota</taxon>
        <taxon>Pezizomycotina</taxon>
        <taxon>Orbiliomycetes</taxon>
        <taxon>Orbiliales</taxon>
        <taxon>Orbiliaceae</taxon>
        <taxon>Dactylellina</taxon>
    </lineage>
</organism>
<feature type="transmembrane region" description="Helical" evidence="2">
    <location>
        <begin position="315"/>
        <end position="335"/>
    </location>
</feature>
<evidence type="ECO:0000256" key="3">
    <source>
        <dbReference type="SAM" id="SignalP"/>
    </source>
</evidence>
<feature type="compositionally biased region" description="Basic residues" evidence="1">
    <location>
        <begin position="526"/>
        <end position="547"/>
    </location>
</feature>
<feature type="compositionally biased region" description="Basic and acidic residues" evidence="1">
    <location>
        <begin position="505"/>
        <end position="525"/>
    </location>
</feature>
<dbReference type="PANTHER" id="PTHR42076">
    <property type="entry name" value="CYANOVIRIN-N HOMOLOG"/>
    <property type="match status" value="1"/>
</dbReference>
<comment type="caution">
    <text evidence="4">The sequence shown here is derived from an EMBL/GenBank/DDBJ whole genome shotgun (WGS) entry which is preliminary data.</text>
</comment>
<dbReference type="Proteomes" id="UP000015100">
    <property type="component" value="Unassembled WGS sequence"/>
</dbReference>
<dbReference type="PANTHER" id="PTHR42076:SF1">
    <property type="entry name" value="CYANOVIRIN-N DOMAIN-CONTAINING PROTEIN"/>
    <property type="match status" value="1"/>
</dbReference>
<keyword evidence="2" id="KW-0812">Transmembrane</keyword>
<dbReference type="EMBL" id="AQGS01001030">
    <property type="protein sequence ID" value="EPS35759.1"/>
    <property type="molecule type" value="Genomic_DNA"/>
</dbReference>
<gene>
    <name evidence="4" type="ORF">H072_10725</name>
</gene>
<reference evidence="4 5" key="1">
    <citation type="journal article" date="2013" name="PLoS Genet.">
        <title>Genomic mechanisms accounting for the adaptation to parasitism in nematode-trapping fungi.</title>
        <authorList>
            <person name="Meerupati T."/>
            <person name="Andersson K.M."/>
            <person name="Friman E."/>
            <person name="Kumar D."/>
            <person name="Tunlid A."/>
            <person name="Ahren D."/>
        </authorList>
    </citation>
    <scope>NUCLEOTIDE SEQUENCE [LARGE SCALE GENOMIC DNA]</scope>
    <source>
        <strain evidence="4 5">CBS 200.50</strain>
    </source>
</reference>
<proteinExistence type="predicted"/>
<sequence length="604" mass="64909">MKVAFIVALIGFCGFSGAADNVVSDNPKQDLNSIPGLYSITALIHPDYKKFTLDDNGVLTITSVIPKVWSNREAGYVEFSINLDEQIGINGQNGEFDLTPGARGLKDRSVFHRVEIENGRPIFKGQLRPNVFGGKEISANLTHHLFFTGTNEKNLRLFFRKTSDNIARSGSNFNLVISRAADGAITAMNYSCYLEDLKGQLQPASFDLLQIPNLNKEAYLLATPPNKYYLQPMLSIDPLIIQFPPLDHNLGDTMTIGLEDVLANENGKLVLRQPTDMFFSRDGVITTFAEGLPFFGYLVAFMHDVSGNTAQRDRALAKATYASVVAIVGTLGTIAAAPFGIALLTAAATAGGTVVGTGWGLVLQDTIRQKIPNSQTQAEIDDLTWTTFTKEAIINVLTGGSFGLLADGVGNKVTSSMLVNVNTQMGRYSQQVGAFLVDQGIDKTAGSVYVGMTAELSKTTLDTSIKMWNYAHQDKPNKEELNGMLNPADLTAWKGQKQISAVHEVTPDSHTDADVLELAKDDPTKSKKAKGNGKAKGKNNSKGKGKNKAIDKSVKEGETTLDVTAALAAETPAASTMATKKKAGKKTKTNGAKKGKKTSTATAN</sequence>
<keyword evidence="3" id="KW-0732">Signal</keyword>
<dbReference type="HOGENOM" id="CLU_451984_0_0_1"/>
<keyword evidence="2" id="KW-0472">Membrane</keyword>
<evidence type="ECO:0000256" key="2">
    <source>
        <dbReference type="SAM" id="Phobius"/>
    </source>
</evidence>